<dbReference type="RefSeq" id="XP_033458483.1">
    <property type="nucleotide sequence ID" value="XM_033601592.1"/>
</dbReference>
<feature type="region of interest" description="Disordered" evidence="2">
    <location>
        <begin position="443"/>
        <end position="465"/>
    </location>
</feature>
<evidence type="ECO:0000313" key="3">
    <source>
        <dbReference type="Proteomes" id="UP000504637"/>
    </source>
</evidence>
<dbReference type="PANTHER" id="PTHR22761">
    <property type="entry name" value="CHARGED MULTIVESICULAR BODY PROTEIN"/>
    <property type="match status" value="1"/>
</dbReference>
<dbReference type="Proteomes" id="UP000504637">
    <property type="component" value="Unplaced"/>
</dbReference>
<keyword evidence="3" id="KW-1185">Reference proteome</keyword>
<reference evidence="4" key="1">
    <citation type="submission" date="2020-01" db="EMBL/GenBank/DDBJ databases">
        <authorList>
            <consortium name="DOE Joint Genome Institute"/>
            <person name="Haridas S."/>
            <person name="Albert R."/>
            <person name="Binder M."/>
            <person name="Bloem J."/>
            <person name="Labutti K."/>
            <person name="Salamov A."/>
            <person name="Andreopoulos B."/>
            <person name="Baker S.E."/>
            <person name="Barry K."/>
            <person name="Bills G."/>
            <person name="Bluhm B.H."/>
            <person name="Cannon C."/>
            <person name="Castanera R."/>
            <person name="Culley D.E."/>
            <person name="Daum C."/>
            <person name="Ezra D."/>
            <person name="Gonzalez J.B."/>
            <person name="Henrissat B."/>
            <person name="Kuo A."/>
            <person name="Liang C."/>
            <person name="Lipzen A."/>
            <person name="Lutzoni F."/>
            <person name="Magnuson J."/>
            <person name="Mondo S."/>
            <person name="Nolan M."/>
            <person name="Ohm R."/>
            <person name="Pangilinan J."/>
            <person name="Park H.-J."/>
            <person name="Ramirez L."/>
            <person name="Alfaro M."/>
            <person name="Sun H."/>
            <person name="Tritt A."/>
            <person name="Yoshinaga Y."/>
            <person name="Zwiers L.-H."/>
            <person name="Turgeon B.G."/>
            <person name="Goodwin S.B."/>
            <person name="Spatafora J.W."/>
            <person name="Crous P.W."/>
            <person name="Grigoriev I.V."/>
        </authorList>
    </citation>
    <scope>NUCLEOTIDE SEQUENCE</scope>
    <source>
        <strain evidence="4">CBS 342.82</strain>
    </source>
</reference>
<dbReference type="AlphaFoldDB" id="A0A6J3M3E3"/>
<sequence>MVDLLDFLKAHEEAFRSRARLASLYSDFRFQRTTNLDGYEANCAAWQRALSAAAQAGVIPSAAHSNDRYVLHTDDSLLSALQTAELGRPLALGAAVDDAVKQKQFVPVGDFMTAKTSLYAKSWVPSPWQIAGWGLRQLGLTGGESSGEDRLVRGEFVIVANVEAAAKAVLDHVSSISTSNTSGIFSRELFAQTFRPVLGDKALSPNDTKVLLTHLARDRQAISYSPETGTIKFKPASSTTLQPVTEEDVSIASIRTLLAGLQPQIDSLTERFDALDLKAREAVSKKQPIVAKTALRQKKAVEAAIQQRSATLLQLEDVYAKIEQAADQVEIVHVMEAAGKTLKSLNAQTGGVEKVQDVMESLRESMLDADEIGTALNENAANAIDDGEVEDELEAMESAEREKREAVEKQLNEVREQKARAEKEKQEADEVEALSARLAELDSLGTRPAELASPKVAQKEGAGDA</sequence>
<evidence type="ECO:0008006" key="5">
    <source>
        <dbReference type="Google" id="ProtNLM"/>
    </source>
</evidence>
<dbReference type="InterPro" id="IPR005024">
    <property type="entry name" value="Snf7_fam"/>
</dbReference>
<proteinExistence type="predicted"/>
<gene>
    <name evidence="4" type="ORF">K489DRAFT_322058</name>
</gene>
<dbReference type="GeneID" id="54359392"/>
<dbReference type="Gene3D" id="6.10.140.1230">
    <property type="match status" value="1"/>
</dbReference>
<dbReference type="PANTHER" id="PTHR22761:SF18">
    <property type="entry name" value="SORTING PROTEIN SNF7 FAMILY PROTEIN, PUTATIVE (AFU_ORTHOLOGUE AFUA_2G16692)-RELATED"/>
    <property type="match status" value="1"/>
</dbReference>
<evidence type="ECO:0000256" key="2">
    <source>
        <dbReference type="SAM" id="MobiDB-lite"/>
    </source>
</evidence>
<protein>
    <recommendedName>
        <fullName evidence="5">Snf7-domain-containing protein</fullName>
    </recommendedName>
</protein>
<accession>A0A6J3M3E3</accession>
<dbReference type="GO" id="GO:0005771">
    <property type="term" value="C:multivesicular body"/>
    <property type="evidence" value="ECO:0007669"/>
    <property type="project" value="TreeGrafter"/>
</dbReference>
<reference evidence="4" key="3">
    <citation type="submission" date="2025-08" db="UniProtKB">
        <authorList>
            <consortium name="RefSeq"/>
        </authorList>
    </citation>
    <scope>IDENTIFICATION</scope>
    <source>
        <strain evidence="4">CBS 342.82</strain>
    </source>
</reference>
<evidence type="ECO:0000256" key="1">
    <source>
        <dbReference type="SAM" id="Coils"/>
    </source>
</evidence>
<dbReference type="OrthoDB" id="10250120at2759"/>
<organism evidence="4">
    <name type="scientific">Dissoconium aciculare CBS 342.82</name>
    <dbReference type="NCBI Taxonomy" id="1314786"/>
    <lineage>
        <taxon>Eukaryota</taxon>
        <taxon>Fungi</taxon>
        <taxon>Dikarya</taxon>
        <taxon>Ascomycota</taxon>
        <taxon>Pezizomycotina</taxon>
        <taxon>Dothideomycetes</taxon>
        <taxon>Dothideomycetidae</taxon>
        <taxon>Mycosphaerellales</taxon>
        <taxon>Dissoconiaceae</taxon>
        <taxon>Dissoconium</taxon>
    </lineage>
</organism>
<dbReference type="GO" id="GO:0009898">
    <property type="term" value="C:cytoplasmic side of plasma membrane"/>
    <property type="evidence" value="ECO:0007669"/>
    <property type="project" value="TreeGrafter"/>
</dbReference>
<dbReference type="GO" id="GO:0032511">
    <property type="term" value="P:late endosome to vacuole transport via multivesicular body sorting pathway"/>
    <property type="evidence" value="ECO:0007669"/>
    <property type="project" value="TreeGrafter"/>
</dbReference>
<dbReference type="GO" id="GO:0006900">
    <property type="term" value="P:vesicle budding from membrane"/>
    <property type="evidence" value="ECO:0007669"/>
    <property type="project" value="TreeGrafter"/>
</dbReference>
<feature type="coiled-coil region" evidence="1">
    <location>
        <begin position="389"/>
        <end position="441"/>
    </location>
</feature>
<dbReference type="GO" id="GO:0000815">
    <property type="term" value="C:ESCRT III complex"/>
    <property type="evidence" value="ECO:0007669"/>
    <property type="project" value="TreeGrafter"/>
</dbReference>
<name>A0A6J3M3E3_9PEZI</name>
<evidence type="ECO:0000313" key="4">
    <source>
        <dbReference type="RefSeq" id="XP_033458483.1"/>
    </source>
</evidence>
<dbReference type="Pfam" id="PF03357">
    <property type="entry name" value="Snf7"/>
    <property type="match status" value="1"/>
</dbReference>
<keyword evidence="1" id="KW-0175">Coiled coil</keyword>
<reference evidence="4" key="2">
    <citation type="submission" date="2020-04" db="EMBL/GenBank/DDBJ databases">
        <authorList>
            <consortium name="NCBI Genome Project"/>
        </authorList>
    </citation>
    <scope>NUCLEOTIDE SEQUENCE</scope>
    <source>
        <strain evidence="4">CBS 342.82</strain>
    </source>
</reference>